<organism evidence="3 4">
    <name type="scientific">Apiospora marii</name>
    <dbReference type="NCBI Taxonomy" id="335849"/>
    <lineage>
        <taxon>Eukaryota</taxon>
        <taxon>Fungi</taxon>
        <taxon>Dikarya</taxon>
        <taxon>Ascomycota</taxon>
        <taxon>Pezizomycotina</taxon>
        <taxon>Sordariomycetes</taxon>
        <taxon>Xylariomycetidae</taxon>
        <taxon>Amphisphaeriales</taxon>
        <taxon>Apiosporaceae</taxon>
        <taxon>Apiospora</taxon>
    </lineage>
</organism>
<evidence type="ECO:0000313" key="3">
    <source>
        <dbReference type="EMBL" id="KAK8037705.1"/>
    </source>
</evidence>
<evidence type="ECO:0000313" key="4">
    <source>
        <dbReference type="Proteomes" id="UP001396898"/>
    </source>
</evidence>
<proteinExistence type="predicted"/>
<accession>A0ABR1STP8</accession>
<evidence type="ECO:0000259" key="2">
    <source>
        <dbReference type="Pfam" id="PF06985"/>
    </source>
</evidence>
<feature type="region of interest" description="Disordered" evidence="1">
    <location>
        <begin position="330"/>
        <end position="350"/>
    </location>
</feature>
<dbReference type="EMBL" id="JAQQWI010000002">
    <property type="protein sequence ID" value="KAK8037705.1"/>
    <property type="molecule type" value="Genomic_DNA"/>
</dbReference>
<keyword evidence="4" id="KW-1185">Reference proteome</keyword>
<evidence type="ECO:0000256" key="1">
    <source>
        <dbReference type="SAM" id="MobiDB-lite"/>
    </source>
</evidence>
<comment type="caution">
    <text evidence="3">The sequence shown here is derived from an EMBL/GenBank/DDBJ whole genome shotgun (WGS) entry which is preliminary data.</text>
</comment>
<dbReference type="Proteomes" id="UP001396898">
    <property type="component" value="Unassembled WGS sequence"/>
</dbReference>
<name>A0ABR1STP8_9PEZI</name>
<feature type="domain" description="Heterokaryon incompatibility" evidence="2">
    <location>
        <begin position="26"/>
        <end position="160"/>
    </location>
</feature>
<sequence length="498" mass="55666">MWVTKLIDCHKGRVVQISTLDTAPEYVALSYVWAATSATTGKSTKSQSVMPQVVTDAISVTKSLGFRYIWVNRYCVEQDDSYMKHEQIMNMDSIYENATLTIIAATGQDGRRGLPGVSSDRETKEDPYRHANFSVAWLPPSPYVEIRDSPWSKRGWTYQEGILSRRRLVFTDHQVYFECRSMACCESLFTPPSTPNQEAEQPSGHDTIRLPRIFGIAPLDTNEPAPSAPSRRLAVGPRLVAEPAPEKAITFNAYTYCAAKFSQRKLSFDSDSLNAFGGMIKRFESLERGNLRHLWGVPFFDQHDDSSPGDIVDYAGFFLAGLCWQHVATTSSRSNTKQPTPPLSPPRRRKRFPSWSWTGWEGAVTWPHVEETYEVRARDPDIGLASIQLSFEDGTTRSIPNLRLSPQPGADRRPIMDQYPKSLLLQTSAVPANAIPRPGRPGSGEDQFWPQGEPGPEEARLVHLIRNGHLKALRLGTIGELGFLLVVKKRGDLTIASG</sequence>
<reference evidence="3 4" key="1">
    <citation type="submission" date="2023-01" db="EMBL/GenBank/DDBJ databases">
        <title>Analysis of 21 Apiospora genomes using comparative genomics revels a genus with tremendous synthesis potential of carbohydrate active enzymes and secondary metabolites.</title>
        <authorList>
            <person name="Sorensen T."/>
        </authorList>
    </citation>
    <scope>NUCLEOTIDE SEQUENCE [LARGE SCALE GENOMIC DNA]</scope>
    <source>
        <strain evidence="3 4">CBS 20057</strain>
    </source>
</reference>
<dbReference type="Pfam" id="PF06985">
    <property type="entry name" value="HET"/>
    <property type="match status" value="1"/>
</dbReference>
<gene>
    <name evidence="3" type="ORF">PG991_001051</name>
</gene>
<dbReference type="PANTHER" id="PTHR33112:SF1">
    <property type="entry name" value="HETEROKARYON INCOMPATIBILITY DOMAIN-CONTAINING PROTEIN"/>
    <property type="match status" value="1"/>
</dbReference>
<protein>
    <submittedName>
        <fullName evidence="3">HET-domain-containing protein</fullName>
    </submittedName>
</protein>
<dbReference type="PANTHER" id="PTHR33112">
    <property type="entry name" value="DOMAIN PROTEIN, PUTATIVE-RELATED"/>
    <property type="match status" value="1"/>
</dbReference>
<dbReference type="InterPro" id="IPR010730">
    <property type="entry name" value="HET"/>
</dbReference>
<feature type="region of interest" description="Disordered" evidence="1">
    <location>
        <begin position="432"/>
        <end position="455"/>
    </location>
</feature>